<dbReference type="SUPFAM" id="SSF52266">
    <property type="entry name" value="SGNH hydrolase"/>
    <property type="match status" value="1"/>
</dbReference>
<dbReference type="Pfam" id="PF13472">
    <property type="entry name" value="Lipase_GDSL_2"/>
    <property type="match status" value="1"/>
</dbReference>
<dbReference type="Proteomes" id="UP000316882">
    <property type="component" value="Unassembled WGS sequence"/>
</dbReference>
<dbReference type="RefSeq" id="WP_122966780.1">
    <property type="nucleotide sequence ID" value="NZ_BJMH01000049.1"/>
</dbReference>
<dbReference type="EMBL" id="BJMH01000049">
    <property type="protein sequence ID" value="GEB35676.1"/>
    <property type="molecule type" value="Genomic_DNA"/>
</dbReference>
<proteinExistence type="predicted"/>
<comment type="caution">
    <text evidence="3">The sequence shown here is derived from an EMBL/GenBank/DDBJ whole genome shotgun (WGS) entry which is preliminary data.</text>
</comment>
<dbReference type="PROSITE" id="PS51257">
    <property type="entry name" value="PROKAR_LIPOPROTEIN"/>
    <property type="match status" value="1"/>
</dbReference>
<feature type="chain" id="PRO_5039444977" evidence="1">
    <location>
        <begin position="20"/>
        <end position="222"/>
    </location>
</feature>
<dbReference type="Gene3D" id="3.40.50.1110">
    <property type="entry name" value="SGNH hydrolase"/>
    <property type="match status" value="1"/>
</dbReference>
<protein>
    <submittedName>
        <fullName evidence="3">Lipase</fullName>
    </submittedName>
</protein>
<evidence type="ECO:0000313" key="3">
    <source>
        <dbReference type="EMBL" id="GEB35676.1"/>
    </source>
</evidence>
<keyword evidence="1" id="KW-0732">Signal</keyword>
<evidence type="ECO:0000259" key="2">
    <source>
        <dbReference type="Pfam" id="PF13472"/>
    </source>
</evidence>
<sequence length="222" mass="24336">MKKQALVMLLAGSIGLSLAACGNQQAEQPKPAERGSAGTAAGQTAEPTYRSLFQTSVFLGDSITEGLSFHDVLDEANVAAGAGKTAEFALEDVEEIAKRKPERIFIQLGSDDILWPTDDPVSYSYKHYAKLIDSLKEKLPQAKLTILSVTPVTAEAEKQEPRYRNIAAYNKGLQELAAKHGVEFVDVSPLVAGNEDLYDTDGIHFKGKYYRLLLDYLKDRLN</sequence>
<reference evidence="3 4" key="1">
    <citation type="submission" date="2019-06" db="EMBL/GenBank/DDBJ databases">
        <title>Whole genome shotgun sequence of Brevibacillus parabrevis NBRC 12334.</title>
        <authorList>
            <person name="Hosoyama A."/>
            <person name="Uohara A."/>
            <person name="Ohji S."/>
            <person name="Ichikawa N."/>
        </authorList>
    </citation>
    <scope>NUCLEOTIDE SEQUENCE [LARGE SCALE GENOMIC DNA]</scope>
    <source>
        <strain evidence="3 4">NBRC 12334</strain>
    </source>
</reference>
<organism evidence="3 4">
    <name type="scientific">Brevibacillus parabrevis</name>
    <dbReference type="NCBI Taxonomy" id="54914"/>
    <lineage>
        <taxon>Bacteria</taxon>
        <taxon>Bacillati</taxon>
        <taxon>Bacillota</taxon>
        <taxon>Bacilli</taxon>
        <taxon>Bacillales</taxon>
        <taxon>Paenibacillaceae</taxon>
        <taxon>Brevibacillus</taxon>
    </lineage>
</organism>
<evidence type="ECO:0000313" key="4">
    <source>
        <dbReference type="Proteomes" id="UP000316882"/>
    </source>
</evidence>
<dbReference type="AlphaFoldDB" id="A0A4Y3PUH9"/>
<accession>A0A4Y3PUH9</accession>
<dbReference type="PANTHER" id="PTHR30383">
    <property type="entry name" value="THIOESTERASE 1/PROTEASE 1/LYSOPHOSPHOLIPASE L1"/>
    <property type="match status" value="1"/>
</dbReference>
<dbReference type="InterPro" id="IPR051532">
    <property type="entry name" value="Ester_Hydrolysis_Enzymes"/>
</dbReference>
<keyword evidence="4" id="KW-1185">Reference proteome</keyword>
<evidence type="ECO:0000256" key="1">
    <source>
        <dbReference type="SAM" id="SignalP"/>
    </source>
</evidence>
<dbReference type="GO" id="GO:0004622">
    <property type="term" value="F:phosphatidylcholine lysophospholipase activity"/>
    <property type="evidence" value="ECO:0007669"/>
    <property type="project" value="TreeGrafter"/>
</dbReference>
<feature type="domain" description="SGNH hydrolase-type esterase" evidence="2">
    <location>
        <begin position="58"/>
        <end position="211"/>
    </location>
</feature>
<dbReference type="InterPro" id="IPR013830">
    <property type="entry name" value="SGNH_hydro"/>
</dbReference>
<name>A0A4Y3PUH9_BREPA</name>
<dbReference type="PANTHER" id="PTHR30383:SF5">
    <property type="entry name" value="SGNH HYDROLASE-TYPE ESTERASE DOMAIN-CONTAINING PROTEIN"/>
    <property type="match status" value="1"/>
</dbReference>
<gene>
    <name evidence="3" type="ORF">BPA01_52560</name>
</gene>
<feature type="signal peptide" evidence="1">
    <location>
        <begin position="1"/>
        <end position="19"/>
    </location>
</feature>
<dbReference type="InterPro" id="IPR036514">
    <property type="entry name" value="SGNH_hydro_sf"/>
</dbReference>